<reference evidence="1 2" key="1">
    <citation type="journal article" date="2018" name="Nat. Genet.">
        <title>The Rosa genome provides new insights in the design of modern roses.</title>
        <authorList>
            <person name="Bendahmane M."/>
        </authorList>
    </citation>
    <scope>NUCLEOTIDE SEQUENCE [LARGE SCALE GENOMIC DNA]</scope>
    <source>
        <strain evidence="2">cv. Old Blush</strain>
    </source>
</reference>
<evidence type="ECO:0000313" key="2">
    <source>
        <dbReference type="Proteomes" id="UP000238479"/>
    </source>
</evidence>
<organism evidence="1 2">
    <name type="scientific">Rosa chinensis</name>
    <name type="common">China rose</name>
    <dbReference type="NCBI Taxonomy" id="74649"/>
    <lineage>
        <taxon>Eukaryota</taxon>
        <taxon>Viridiplantae</taxon>
        <taxon>Streptophyta</taxon>
        <taxon>Embryophyta</taxon>
        <taxon>Tracheophyta</taxon>
        <taxon>Spermatophyta</taxon>
        <taxon>Magnoliopsida</taxon>
        <taxon>eudicotyledons</taxon>
        <taxon>Gunneridae</taxon>
        <taxon>Pentapetalae</taxon>
        <taxon>rosids</taxon>
        <taxon>fabids</taxon>
        <taxon>Rosales</taxon>
        <taxon>Rosaceae</taxon>
        <taxon>Rosoideae</taxon>
        <taxon>Rosoideae incertae sedis</taxon>
        <taxon>Rosa</taxon>
    </lineage>
</organism>
<evidence type="ECO:0000313" key="1">
    <source>
        <dbReference type="EMBL" id="PRQ30189.1"/>
    </source>
</evidence>
<dbReference type="AlphaFoldDB" id="A0A2P6Q7N9"/>
<dbReference type="Proteomes" id="UP000238479">
    <property type="component" value="Chromosome 5"/>
</dbReference>
<name>A0A2P6Q7N9_ROSCH</name>
<dbReference type="EMBL" id="PDCK01000043">
    <property type="protein sequence ID" value="PRQ30189.1"/>
    <property type="molecule type" value="Genomic_DNA"/>
</dbReference>
<sequence>MELMTTCPAQVLLFFFQFSSLLTTMICTGKLHTPNTTSSLMFLRYIVLQQRQSYGAGFFKDDQLLRHQLMTR</sequence>
<dbReference type="Gramene" id="PRQ30189">
    <property type="protein sequence ID" value="PRQ30189"/>
    <property type="gene ID" value="RchiOBHm_Chr5g0021861"/>
</dbReference>
<keyword evidence="2" id="KW-1185">Reference proteome</keyword>
<gene>
    <name evidence="1" type="ORF">RchiOBHm_Chr5g0021861</name>
</gene>
<accession>A0A2P6Q7N9</accession>
<protein>
    <submittedName>
        <fullName evidence="1">Uncharacterized protein</fullName>
    </submittedName>
</protein>
<proteinExistence type="predicted"/>
<comment type="caution">
    <text evidence="1">The sequence shown here is derived from an EMBL/GenBank/DDBJ whole genome shotgun (WGS) entry which is preliminary data.</text>
</comment>